<keyword evidence="1" id="KW-1133">Transmembrane helix</keyword>
<accession>A0AAJ5BIE7</accession>
<name>A0AAJ5BIE7_9GAMM</name>
<evidence type="ECO:0000256" key="1">
    <source>
        <dbReference type="SAM" id="Phobius"/>
    </source>
</evidence>
<protein>
    <recommendedName>
        <fullName evidence="4">RING-type E3 ubiquitin transferase</fullName>
    </recommendedName>
</protein>
<proteinExistence type="predicted"/>
<feature type="transmembrane region" description="Helical" evidence="1">
    <location>
        <begin position="306"/>
        <end position="327"/>
    </location>
</feature>
<comment type="caution">
    <text evidence="2">The sequence shown here is derived from an EMBL/GenBank/DDBJ whole genome shotgun (WGS) entry which is preliminary data.</text>
</comment>
<evidence type="ECO:0000313" key="3">
    <source>
        <dbReference type="Proteomes" id="UP000226420"/>
    </source>
</evidence>
<dbReference type="EMBL" id="FOLW01000013">
    <property type="protein sequence ID" value="SFD31720.1"/>
    <property type="molecule type" value="Genomic_DNA"/>
</dbReference>
<dbReference type="AlphaFoldDB" id="A0AAJ5BIE7"/>
<sequence length="347" mass="38596">MVFFIAFFGAAVGGFLSLILNLVYSKSFKRAWIIPTLTALFTASAAVIDETYGFFAILGLFGLLVLLFLGGFFYRILSDIKEKIAEAKRKNVSNFKISLWLAFSSLLLVTAFAIFSFGPIAIFGLFFLIMLASWLAPSTQGTFFKLQQILPTSKIRSLAMGLVEIKGNVVAKQQIKAPLSKKNCIGYYYTEHRISRDSEGKKQYRLISAEENYQPFEIRDETGSVTVIPDGLTLVSFSPSAERESGDRSYTEYALFGGEEMMLIGAAAEKGHQVVIEKDTTKNILAISPFTKVSQWNKNRPLVQSALTFCGVAAFIIAIILSLPYTFDGHTLTLMFNHSPLLSWLIR</sequence>
<evidence type="ECO:0000313" key="2">
    <source>
        <dbReference type="EMBL" id="SFD31720.1"/>
    </source>
</evidence>
<keyword evidence="1" id="KW-0812">Transmembrane</keyword>
<evidence type="ECO:0008006" key="4">
    <source>
        <dbReference type="Google" id="ProtNLM"/>
    </source>
</evidence>
<feature type="transmembrane region" description="Helical" evidence="1">
    <location>
        <begin position="54"/>
        <end position="77"/>
    </location>
</feature>
<dbReference type="Proteomes" id="UP000226420">
    <property type="component" value="Unassembled WGS sequence"/>
</dbReference>
<organism evidence="2 3">
    <name type="scientific">Pragia fontium DSM 5563 = ATCC 49100</name>
    <dbReference type="NCBI Taxonomy" id="1122977"/>
    <lineage>
        <taxon>Bacteria</taxon>
        <taxon>Pseudomonadati</taxon>
        <taxon>Pseudomonadota</taxon>
        <taxon>Gammaproteobacteria</taxon>
        <taxon>Enterobacterales</taxon>
        <taxon>Budviciaceae</taxon>
        <taxon>Pragia</taxon>
    </lineage>
</organism>
<feature type="transmembrane region" description="Helical" evidence="1">
    <location>
        <begin position="120"/>
        <end position="137"/>
    </location>
</feature>
<feature type="transmembrane region" description="Helical" evidence="1">
    <location>
        <begin position="31"/>
        <end position="48"/>
    </location>
</feature>
<dbReference type="RefSeq" id="WP_074824447.1">
    <property type="nucleotide sequence ID" value="NZ_FOLW01000013.1"/>
</dbReference>
<keyword evidence="1" id="KW-0472">Membrane</keyword>
<gene>
    <name evidence="2" type="ORF">SAMN02745723_11324</name>
</gene>
<feature type="transmembrane region" description="Helical" evidence="1">
    <location>
        <begin position="6"/>
        <end position="24"/>
    </location>
</feature>
<feature type="transmembrane region" description="Helical" evidence="1">
    <location>
        <begin position="97"/>
        <end position="114"/>
    </location>
</feature>
<reference evidence="2 3" key="1">
    <citation type="submission" date="2016-10" db="EMBL/GenBank/DDBJ databases">
        <authorList>
            <person name="Varghese N."/>
            <person name="Submissions S."/>
        </authorList>
    </citation>
    <scope>NUCLEOTIDE SEQUENCE [LARGE SCALE GENOMIC DNA]</scope>
    <source>
        <strain evidence="2 3">DSM 5563</strain>
    </source>
</reference>